<dbReference type="EMBL" id="CP015518">
    <property type="protein sequence ID" value="APG25503.1"/>
    <property type="molecule type" value="Genomic_DNA"/>
</dbReference>
<dbReference type="AlphaFoldDB" id="A0A1L3GHS9"/>
<dbReference type="PANTHER" id="PTHR43685">
    <property type="entry name" value="GLYCOSYLTRANSFERASE"/>
    <property type="match status" value="1"/>
</dbReference>
<proteinExistence type="predicted"/>
<dbReference type="OrthoDB" id="9807414at2"/>
<dbReference type="InterPro" id="IPR001173">
    <property type="entry name" value="Glyco_trans_2-like"/>
</dbReference>
<dbReference type="Proteomes" id="UP000182264">
    <property type="component" value="Chromosome"/>
</dbReference>
<reference evidence="2 3" key="1">
    <citation type="journal article" date="2017" name="Genome Announc.">
        <title>Complete Genome Sequences of Two Acetylene-Fermenting Pelobacter acetylenicus Strains.</title>
        <authorList>
            <person name="Sutton J.M."/>
            <person name="Baesman S.M."/>
            <person name="Fierst J.L."/>
            <person name="Poret-Peterson A.T."/>
            <person name="Oremland R.S."/>
            <person name="Dunlap D.S."/>
            <person name="Akob D.M."/>
        </authorList>
    </citation>
    <scope>NUCLEOTIDE SEQUENCE [LARGE SCALE GENOMIC DNA]</scope>
    <source>
        <strain evidence="2 3">DSM 3247</strain>
    </source>
</reference>
<dbReference type="CDD" id="cd00761">
    <property type="entry name" value="Glyco_tranf_GTA_type"/>
    <property type="match status" value="1"/>
</dbReference>
<evidence type="ECO:0000313" key="3">
    <source>
        <dbReference type="Proteomes" id="UP000182264"/>
    </source>
</evidence>
<evidence type="ECO:0000313" key="2">
    <source>
        <dbReference type="EMBL" id="APG25503.1"/>
    </source>
</evidence>
<dbReference type="PANTHER" id="PTHR43685:SF11">
    <property type="entry name" value="GLYCOSYLTRANSFERASE TAGX-RELATED"/>
    <property type="match status" value="1"/>
</dbReference>
<dbReference type="KEGG" id="pace:A6070_05090"/>
<name>A0A1L3GHS9_SYNAC</name>
<dbReference type="Pfam" id="PF00535">
    <property type="entry name" value="Glycos_transf_2"/>
    <property type="match status" value="1"/>
</dbReference>
<feature type="domain" description="Glycosyltransferase 2-like" evidence="1">
    <location>
        <begin position="4"/>
        <end position="170"/>
    </location>
</feature>
<dbReference type="SUPFAM" id="SSF53448">
    <property type="entry name" value="Nucleotide-diphospho-sugar transferases"/>
    <property type="match status" value="1"/>
</dbReference>
<dbReference type="InterPro" id="IPR050834">
    <property type="entry name" value="Glycosyltransf_2"/>
</dbReference>
<organism evidence="2 3">
    <name type="scientific">Syntrophotalea acetylenica</name>
    <name type="common">Pelobacter acetylenicus</name>
    <dbReference type="NCBI Taxonomy" id="29542"/>
    <lineage>
        <taxon>Bacteria</taxon>
        <taxon>Pseudomonadati</taxon>
        <taxon>Thermodesulfobacteriota</taxon>
        <taxon>Desulfuromonadia</taxon>
        <taxon>Desulfuromonadales</taxon>
        <taxon>Syntrophotaleaceae</taxon>
        <taxon>Syntrophotalea</taxon>
    </lineage>
</organism>
<protein>
    <recommendedName>
        <fullName evidence="1">Glycosyltransferase 2-like domain-containing protein</fullName>
    </recommendedName>
</protein>
<accession>A0A1L3GHS9</accession>
<gene>
    <name evidence="2" type="ORF">A7E75_11080</name>
</gene>
<keyword evidence="3" id="KW-1185">Reference proteome</keyword>
<dbReference type="STRING" id="29542.A6070_05090"/>
<dbReference type="Gene3D" id="3.90.550.10">
    <property type="entry name" value="Spore Coat Polysaccharide Biosynthesis Protein SpsA, Chain A"/>
    <property type="match status" value="1"/>
</dbReference>
<evidence type="ECO:0000259" key="1">
    <source>
        <dbReference type="Pfam" id="PF00535"/>
    </source>
</evidence>
<dbReference type="RefSeq" id="WP_072287344.1">
    <property type="nucleotide sequence ID" value="NZ_CP015455.1"/>
</dbReference>
<sequence>MQWSIVIPTYNYGRFIERCLASIVDQPGDDYEIVVVDDGSTDDTRAVVEAFVRYRQLPTGRLRYLCQHNQGPAAARNHGIADSRGDFVWFLDSDDRLAAGALEQMRQTVRQHPRGELFFGGYRSMAEDGRGSDKLPGKVAVCRTENFRRFLRKELRSLTTGAVVVRKSSLGDIRFPEGIHINEDVAFFGHLVASCKVVPVARILVEKIRHPASLRGNLGRIEETGLRSVDALFDAARLTSAQMKLRSRYRADRCLRLFRAHYLHGNYALARSYYGQMLKTAPCYLFKAGYLLRFLRCFGKSEGGASDPPDAAETHDV</sequence>
<dbReference type="InterPro" id="IPR029044">
    <property type="entry name" value="Nucleotide-diphossugar_trans"/>
</dbReference>